<dbReference type="AlphaFoldDB" id="A0A840FH01"/>
<dbReference type="PANTHER" id="PTHR44591:SF25">
    <property type="entry name" value="CHEMOTAXIS TWO-COMPONENT RESPONSE REGULATOR"/>
    <property type="match status" value="1"/>
</dbReference>
<feature type="domain" description="Response regulatory" evidence="3">
    <location>
        <begin position="4"/>
        <end position="120"/>
    </location>
</feature>
<dbReference type="EMBL" id="JACIEV010000012">
    <property type="protein sequence ID" value="MBB4155456.1"/>
    <property type="molecule type" value="Genomic_DNA"/>
</dbReference>
<evidence type="ECO:0000313" key="5">
    <source>
        <dbReference type="Proteomes" id="UP000529795"/>
    </source>
</evidence>
<dbReference type="InterPro" id="IPR011006">
    <property type="entry name" value="CheY-like_superfamily"/>
</dbReference>
<evidence type="ECO:0000259" key="3">
    <source>
        <dbReference type="PROSITE" id="PS50110"/>
    </source>
</evidence>
<dbReference type="PROSITE" id="PS50110">
    <property type="entry name" value="RESPONSE_REGULATORY"/>
    <property type="match status" value="1"/>
</dbReference>
<dbReference type="GO" id="GO:0000160">
    <property type="term" value="P:phosphorelay signal transduction system"/>
    <property type="evidence" value="ECO:0007669"/>
    <property type="project" value="InterPro"/>
</dbReference>
<protein>
    <submittedName>
        <fullName evidence="4">Two-component system chemotaxis response regulator CheY</fullName>
    </submittedName>
</protein>
<keyword evidence="1 2" id="KW-0597">Phosphoprotein</keyword>
<dbReference type="RefSeq" id="WP_183986978.1">
    <property type="nucleotide sequence ID" value="NZ_JACIEV010000012.1"/>
</dbReference>
<dbReference type="SMART" id="SM00448">
    <property type="entry name" value="REC"/>
    <property type="match status" value="1"/>
</dbReference>
<evidence type="ECO:0000256" key="1">
    <source>
        <dbReference type="ARBA" id="ARBA00022553"/>
    </source>
</evidence>
<dbReference type="InterPro" id="IPR001789">
    <property type="entry name" value="Sig_transdc_resp-reg_receiver"/>
</dbReference>
<dbReference type="PANTHER" id="PTHR44591">
    <property type="entry name" value="STRESS RESPONSE REGULATOR PROTEIN 1"/>
    <property type="match status" value="1"/>
</dbReference>
<evidence type="ECO:0000313" key="4">
    <source>
        <dbReference type="EMBL" id="MBB4155456.1"/>
    </source>
</evidence>
<reference evidence="4 5" key="1">
    <citation type="submission" date="2020-08" db="EMBL/GenBank/DDBJ databases">
        <title>Genomic Encyclopedia of Type Strains, Phase IV (KMG-IV): sequencing the most valuable type-strain genomes for metagenomic binning, comparative biology and taxonomic classification.</title>
        <authorList>
            <person name="Goeker M."/>
        </authorList>
    </citation>
    <scope>NUCLEOTIDE SEQUENCE [LARGE SCALE GENOMIC DNA]</scope>
    <source>
        <strain evidence="4 5">YC6723</strain>
    </source>
</reference>
<dbReference type="Pfam" id="PF00072">
    <property type="entry name" value="Response_reg"/>
    <property type="match status" value="1"/>
</dbReference>
<sequence length="121" mass="13097">MSIQILTVDDSPSMRALLRAALTGEGYRVDEAEDGRSAMEWLASNRPALVITDINMPRLDGFGLIAEVRAQAQFNALPILVLTTESSPEKKARARAAGATGWIVKPFDPAKLAAAVRRVIH</sequence>
<proteinExistence type="predicted"/>
<keyword evidence="5" id="KW-1185">Reference proteome</keyword>
<evidence type="ECO:0000256" key="2">
    <source>
        <dbReference type="PROSITE-ProRule" id="PRU00169"/>
    </source>
</evidence>
<dbReference type="Gene3D" id="3.40.50.2300">
    <property type="match status" value="1"/>
</dbReference>
<gene>
    <name evidence="4" type="ORF">GGQ80_003379</name>
</gene>
<feature type="modified residue" description="4-aspartylphosphate" evidence="2">
    <location>
        <position position="53"/>
    </location>
</feature>
<accession>A0A840FH01</accession>
<organism evidence="4 5">
    <name type="scientific">Sphingomonas jinjuensis</name>
    <dbReference type="NCBI Taxonomy" id="535907"/>
    <lineage>
        <taxon>Bacteria</taxon>
        <taxon>Pseudomonadati</taxon>
        <taxon>Pseudomonadota</taxon>
        <taxon>Alphaproteobacteria</taxon>
        <taxon>Sphingomonadales</taxon>
        <taxon>Sphingomonadaceae</taxon>
        <taxon>Sphingomonas</taxon>
    </lineage>
</organism>
<comment type="caution">
    <text evidence="4">The sequence shown here is derived from an EMBL/GenBank/DDBJ whole genome shotgun (WGS) entry which is preliminary data.</text>
</comment>
<dbReference type="InterPro" id="IPR050595">
    <property type="entry name" value="Bact_response_regulator"/>
</dbReference>
<name>A0A840FH01_9SPHN</name>
<dbReference type="SUPFAM" id="SSF52172">
    <property type="entry name" value="CheY-like"/>
    <property type="match status" value="1"/>
</dbReference>
<dbReference type="Proteomes" id="UP000529795">
    <property type="component" value="Unassembled WGS sequence"/>
</dbReference>